<proteinExistence type="predicted"/>
<comment type="caution">
    <text evidence="4">The sequence shown here is derived from an EMBL/GenBank/DDBJ whole genome shotgun (WGS) entry which is preliminary data.</text>
</comment>
<dbReference type="PANTHER" id="PTHR48105">
    <property type="entry name" value="THIOREDOXIN REDUCTASE 1-RELATED-RELATED"/>
    <property type="match status" value="1"/>
</dbReference>
<gene>
    <name evidence="4" type="ORF">H8J70_10610</name>
</gene>
<dbReference type="InterPro" id="IPR023753">
    <property type="entry name" value="FAD/NAD-binding_dom"/>
</dbReference>
<dbReference type="Pfam" id="PF07992">
    <property type="entry name" value="Pyr_redox_2"/>
    <property type="match status" value="1"/>
</dbReference>
<evidence type="ECO:0000313" key="5">
    <source>
        <dbReference type="Proteomes" id="UP000606870"/>
    </source>
</evidence>
<evidence type="ECO:0000313" key="4">
    <source>
        <dbReference type="EMBL" id="MBC3537692.1"/>
    </source>
</evidence>
<evidence type="ECO:0000256" key="2">
    <source>
        <dbReference type="ARBA" id="ARBA00023002"/>
    </source>
</evidence>
<evidence type="ECO:0000256" key="1">
    <source>
        <dbReference type="ARBA" id="ARBA00022630"/>
    </source>
</evidence>
<accession>A0ABR6VK69</accession>
<dbReference type="EMBL" id="JACOGK010000037">
    <property type="protein sequence ID" value="MBC3537692.1"/>
    <property type="molecule type" value="Genomic_DNA"/>
</dbReference>
<sequence>MTDVIIIGSGPAGVSAALYAARAGRSVCVVSQGTGALEKAEKIENYYGFAEPVSGKELAAQGIAGARRLGVEFMTAEVVWLGLDDTLTHYIVETPAEKLAAKSVIMATGATRQSAPIPGLAPLEGHGVSYCAICDAFFYRKKAVAVLGAGAYAVHEAEILARTSASVTLCTDGAEPEVSVPEGIHVETGRVAAITGTDKVSAVRFADGSDLPVAGVFVAYGVAGSADLARKVGLPLAGNAIQVQDDMSTAMPGLFAAGDATGGLLQIAKAVYEGAKAGLSAAIYVQKKK</sequence>
<organism evidence="4 5">
    <name type="scientific">Megasphaera hominis</name>
    <dbReference type="NCBI Taxonomy" id="159836"/>
    <lineage>
        <taxon>Bacteria</taxon>
        <taxon>Bacillati</taxon>
        <taxon>Bacillota</taxon>
        <taxon>Negativicutes</taxon>
        <taxon>Veillonellales</taxon>
        <taxon>Veillonellaceae</taxon>
        <taxon>Megasphaera</taxon>
    </lineage>
</organism>
<dbReference type="Gene3D" id="3.50.50.60">
    <property type="entry name" value="FAD/NAD(P)-binding domain"/>
    <property type="match status" value="2"/>
</dbReference>
<keyword evidence="1" id="KW-0285">Flavoprotein</keyword>
<name>A0ABR6VK69_9FIRM</name>
<protein>
    <submittedName>
        <fullName evidence="4">NAD(P)/FAD-dependent oxidoreductase</fullName>
    </submittedName>
</protein>
<feature type="domain" description="FAD/NAD(P)-binding" evidence="3">
    <location>
        <begin position="3"/>
        <end position="274"/>
    </location>
</feature>
<reference evidence="4 5" key="1">
    <citation type="submission" date="2020-08" db="EMBL/GenBank/DDBJ databases">
        <authorList>
            <person name="Liu C."/>
            <person name="Sun Q."/>
        </authorList>
    </citation>
    <scope>NUCLEOTIDE SEQUENCE [LARGE SCALE GENOMIC DNA]</scope>
    <source>
        <strain evidence="4 5">NSJ-59</strain>
    </source>
</reference>
<keyword evidence="5" id="KW-1185">Reference proteome</keyword>
<dbReference type="InterPro" id="IPR036188">
    <property type="entry name" value="FAD/NAD-bd_sf"/>
</dbReference>
<keyword evidence="2" id="KW-0560">Oxidoreductase</keyword>
<dbReference type="RefSeq" id="WP_186504266.1">
    <property type="nucleotide sequence ID" value="NZ_JACOGK010000037.1"/>
</dbReference>
<dbReference type="SUPFAM" id="SSF51905">
    <property type="entry name" value="FAD/NAD(P)-binding domain"/>
    <property type="match status" value="1"/>
</dbReference>
<dbReference type="PRINTS" id="PR00469">
    <property type="entry name" value="PNDRDTASEII"/>
</dbReference>
<evidence type="ECO:0000259" key="3">
    <source>
        <dbReference type="Pfam" id="PF07992"/>
    </source>
</evidence>
<dbReference type="Proteomes" id="UP000606870">
    <property type="component" value="Unassembled WGS sequence"/>
</dbReference>
<dbReference type="PRINTS" id="PR00368">
    <property type="entry name" value="FADPNR"/>
</dbReference>
<dbReference type="InterPro" id="IPR050097">
    <property type="entry name" value="Ferredoxin-NADP_redctase_2"/>
</dbReference>